<sequence>MTFSEVIQFVLDYIVPIVLGLIILYLVIKRLNKTAKIYLRMKKYVKQAIKLDRKKFNGLQLVDKIKRKRKRHSNSFQHLRGGAKRLSRKYFAHKIEEIPVFTRYTHGKLFKRSKNKVAIYIKQGKKTLEKIYMKHGVKRLIESTNNHHCLDEMITFLHYLPDAILEQRPYDIYVAATDVNITYQVK</sequence>
<evidence type="ECO:0000313" key="2">
    <source>
        <dbReference type="EMBL" id="QMS85913.1"/>
    </source>
</evidence>
<reference evidence="2 3" key="1">
    <citation type="submission" date="2020-02" db="EMBL/GenBank/DDBJ databases">
        <authorList>
            <person name="Zheng R.K."/>
            <person name="Sun C.M."/>
        </authorList>
    </citation>
    <scope>NUCLEOTIDE SEQUENCE [LARGE SCALE GENOMIC DNA]</scope>
    <source>
        <strain evidence="3">zrk13</strain>
    </source>
</reference>
<dbReference type="Proteomes" id="UP000514720">
    <property type="component" value="Chromosome"/>
</dbReference>
<gene>
    <name evidence="2" type="ORF">G4Z02_09185</name>
</gene>
<evidence type="ECO:0000256" key="1">
    <source>
        <dbReference type="SAM" id="Phobius"/>
    </source>
</evidence>
<keyword evidence="1" id="KW-0472">Membrane</keyword>
<keyword evidence="1" id="KW-0812">Transmembrane</keyword>
<dbReference type="EMBL" id="CP048914">
    <property type="protein sequence ID" value="QMS85913.1"/>
    <property type="molecule type" value="Genomic_DNA"/>
</dbReference>
<keyword evidence="3" id="KW-1185">Reference proteome</keyword>
<dbReference type="AlphaFoldDB" id="A0A7L7KT41"/>
<dbReference type="KEGG" id="xcl:G4Z02_09185"/>
<feature type="transmembrane region" description="Helical" evidence="1">
    <location>
        <begin position="6"/>
        <end position="28"/>
    </location>
</feature>
<proteinExistence type="predicted"/>
<protein>
    <submittedName>
        <fullName evidence="2">Uncharacterized protein</fullName>
    </submittedName>
</protein>
<organism evidence="2 3">
    <name type="scientific">Candidatus Xianfuyuplasma coldseepsis</name>
    <dbReference type="NCBI Taxonomy" id="2782163"/>
    <lineage>
        <taxon>Bacteria</taxon>
        <taxon>Bacillati</taxon>
        <taxon>Mycoplasmatota</taxon>
        <taxon>Mollicutes</taxon>
        <taxon>Candidatus Izemoplasmatales</taxon>
        <taxon>Candidatus Izemoplasmataceae</taxon>
        <taxon>Candidatus Xianfuyuplasma</taxon>
    </lineage>
</organism>
<dbReference type="RefSeq" id="WP_258877725.1">
    <property type="nucleotide sequence ID" value="NZ_CP048914.1"/>
</dbReference>
<accession>A0A7L7KT41</accession>
<name>A0A7L7KT41_9MOLU</name>
<evidence type="ECO:0000313" key="3">
    <source>
        <dbReference type="Proteomes" id="UP000514720"/>
    </source>
</evidence>
<keyword evidence="1" id="KW-1133">Transmembrane helix</keyword>